<dbReference type="Proteomes" id="UP000652198">
    <property type="component" value="Unassembled WGS sequence"/>
</dbReference>
<proteinExistence type="predicted"/>
<gene>
    <name evidence="3" type="ORF">GNZ12_02710</name>
</gene>
<dbReference type="EMBL" id="WOEY01000013">
    <property type="protein sequence ID" value="NPT40248.1"/>
    <property type="molecule type" value="Genomic_DNA"/>
</dbReference>
<feature type="chain" id="PRO_5045146430" description="Lipid/polyisoprenoid-binding YceI-like domain-containing protein" evidence="1">
    <location>
        <begin position="27"/>
        <end position="330"/>
    </location>
</feature>
<accession>A0ABX2BJF8</accession>
<dbReference type="SMART" id="SM00867">
    <property type="entry name" value="YceI"/>
    <property type="match status" value="2"/>
</dbReference>
<dbReference type="InterPro" id="IPR007372">
    <property type="entry name" value="Lipid/polyisoprenoid-bd_YceI"/>
</dbReference>
<evidence type="ECO:0000313" key="4">
    <source>
        <dbReference type="Proteomes" id="UP000652198"/>
    </source>
</evidence>
<evidence type="ECO:0000256" key="1">
    <source>
        <dbReference type="SAM" id="SignalP"/>
    </source>
</evidence>
<dbReference type="RefSeq" id="WP_172308881.1">
    <property type="nucleotide sequence ID" value="NZ_WOEY01000013.1"/>
</dbReference>
<feature type="domain" description="Lipid/polyisoprenoid-binding YceI-like" evidence="2">
    <location>
        <begin position="164"/>
        <end position="328"/>
    </location>
</feature>
<dbReference type="Gene3D" id="2.40.128.110">
    <property type="entry name" value="Lipid/polyisoprenoid-binding, YceI-like"/>
    <property type="match status" value="2"/>
</dbReference>
<organism evidence="3 4">
    <name type="scientific">Paraburkholderia solitsugae</name>
    <dbReference type="NCBI Taxonomy" id="2675748"/>
    <lineage>
        <taxon>Bacteria</taxon>
        <taxon>Pseudomonadati</taxon>
        <taxon>Pseudomonadota</taxon>
        <taxon>Betaproteobacteria</taxon>
        <taxon>Burkholderiales</taxon>
        <taxon>Burkholderiaceae</taxon>
        <taxon>Paraburkholderia</taxon>
    </lineage>
</organism>
<reference evidence="3 4" key="1">
    <citation type="submission" date="2019-11" db="EMBL/GenBank/DDBJ databases">
        <title>Metabolism of dissolved organic matter in forest soils.</title>
        <authorList>
            <person name="Cyle K.T."/>
            <person name="Wilhelm R.C."/>
            <person name="Martinez C.E."/>
        </authorList>
    </citation>
    <scope>NUCLEOTIDE SEQUENCE [LARGE SCALE GENOMIC DNA]</scope>
    <source>
        <strain evidence="3 4">1N</strain>
    </source>
</reference>
<dbReference type="PANTHER" id="PTHR34406">
    <property type="entry name" value="PROTEIN YCEI"/>
    <property type="match status" value="1"/>
</dbReference>
<protein>
    <recommendedName>
        <fullName evidence="2">Lipid/polyisoprenoid-binding YceI-like domain-containing protein</fullName>
    </recommendedName>
</protein>
<feature type="signal peptide" evidence="1">
    <location>
        <begin position="1"/>
        <end position="26"/>
    </location>
</feature>
<keyword evidence="1" id="KW-0732">Signal</keyword>
<dbReference type="SUPFAM" id="SSF101874">
    <property type="entry name" value="YceI-like"/>
    <property type="match status" value="2"/>
</dbReference>
<evidence type="ECO:0000313" key="3">
    <source>
        <dbReference type="EMBL" id="NPT40248.1"/>
    </source>
</evidence>
<comment type="caution">
    <text evidence="3">The sequence shown here is derived from an EMBL/GenBank/DDBJ whole genome shotgun (WGS) entry which is preliminary data.</text>
</comment>
<evidence type="ECO:0000259" key="2">
    <source>
        <dbReference type="SMART" id="SM00867"/>
    </source>
</evidence>
<sequence>MKVSFSRSLVAAFAAVSLVASGAALADVDLAKSKVSAISKQMNVPTEGVFKKFSAQIRFDPANAAQGSAQVSIDIASFDLGDKAYNDQVAGKDWFDANAYPQATFVSTAIAPAGGDRYNVTGKLTIKGKTETLTVPVIVTQAGATQTFDGVLAIKRSAFADGSTYQFDPNHTYPTFEADHFGGLSVWRGKFDKSSGTVTLDRAAKTGTVDVTTEIASVHTGSTKLDQDLQSAQFFDAAKHPDATYKGTIKFDGDKPSEVVGNLTMHGVTKPLTLKIDSFKCMPHPLLTREVCGVDAAGEFDRADFGVDYGKAYGFSMKTKLLTSAEALKQ</sequence>
<dbReference type="InterPro" id="IPR036761">
    <property type="entry name" value="TTHA0802/YceI-like_sf"/>
</dbReference>
<feature type="domain" description="Lipid/polyisoprenoid-binding YceI-like" evidence="2">
    <location>
        <begin position="25"/>
        <end position="163"/>
    </location>
</feature>
<keyword evidence="4" id="KW-1185">Reference proteome</keyword>
<dbReference type="PANTHER" id="PTHR34406:SF1">
    <property type="entry name" value="PROTEIN YCEI"/>
    <property type="match status" value="1"/>
</dbReference>
<dbReference type="Pfam" id="PF04264">
    <property type="entry name" value="YceI"/>
    <property type="match status" value="2"/>
</dbReference>
<name>A0ABX2BJF8_9BURK</name>